<dbReference type="NCBIfam" id="TIGR00080">
    <property type="entry name" value="pimt"/>
    <property type="match status" value="1"/>
</dbReference>
<keyword evidence="3 7" id="KW-0963">Cytoplasm</keyword>
<dbReference type="GO" id="GO:0032259">
    <property type="term" value="P:methylation"/>
    <property type="evidence" value="ECO:0007669"/>
    <property type="project" value="UniProtKB-KW"/>
</dbReference>
<proteinExistence type="inferred from homology"/>
<dbReference type="PANTHER" id="PTHR11579">
    <property type="entry name" value="PROTEIN-L-ISOASPARTATE O-METHYLTRANSFERASE"/>
    <property type="match status" value="1"/>
</dbReference>
<dbReference type="CDD" id="cd02440">
    <property type="entry name" value="AdoMet_MTases"/>
    <property type="match status" value="1"/>
</dbReference>
<evidence type="ECO:0000256" key="2">
    <source>
        <dbReference type="ARBA" id="ARBA00005369"/>
    </source>
</evidence>
<dbReference type="EC" id="2.1.1.77" evidence="7"/>
<dbReference type="Proteomes" id="UP000253769">
    <property type="component" value="Unassembled WGS sequence"/>
</dbReference>
<evidence type="ECO:0000256" key="1">
    <source>
        <dbReference type="ARBA" id="ARBA00004496"/>
    </source>
</evidence>
<comment type="subcellular location">
    <subcellularLocation>
        <location evidence="1 7">Cytoplasm</location>
    </subcellularLocation>
</comment>
<keyword evidence="6 7" id="KW-0949">S-adenosyl-L-methionine</keyword>
<name>A0A369WMA1_9GAMM</name>
<comment type="similarity">
    <text evidence="2 7">Belongs to the methyltransferase superfamily. L-isoaspartyl/D-aspartyl protein methyltransferase family.</text>
</comment>
<dbReference type="HAMAP" id="MF_00090">
    <property type="entry name" value="PIMT"/>
    <property type="match status" value="1"/>
</dbReference>
<evidence type="ECO:0000256" key="5">
    <source>
        <dbReference type="ARBA" id="ARBA00022679"/>
    </source>
</evidence>
<comment type="function">
    <text evidence="7">Catalyzes the methyl esterification of L-isoaspartyl residues in peptides and proteins that result from spontaneous decomposition of normal L-aspartyl and L-asparaginyl residues. It plays a role in the repair and/or degradation of damaged proteins.</text>
</comment>
<dbReference type="AlphaFoldDB" id="A0A369WMA1"/>
<dbReference type="FunFam" id="3.40.50.150:FF:000010">
    <property type="entry name" value="Protein-L-isoaspartate O-methyltransferase"/>
    <property type="match status" value="1"/>
</dbReference>
<reference evidence="8 9" key="1">
    <citation type="submission" date="2018-07" db="EMBL/GenBank/DDBJ databases">
        <title>Motiliproteus coralliicola sp. nov., a bacterium isolated from Coral.</title>
        <authorList>
            <person name="Wang G."/>
        </authorList>
    </citation>
    <scope>NUCLEOTIDE SEQUENCE [LARGE SCALE GENOMIC DNA]</scope>
    <source>
        <strain evidence="8 9">C34</strain>
    </source>
</reference>
<dbReference type="InterPro" id="IPR000682">
    <property type="entry name" value="PCMT"/>
</dbReference>
<comment type="catalytic activity">
    <reaction evidence="7">
        <text>[protein]-L-isoaspartate + S-adenosyl-L-methionine = [protein]-L-isoaspartate alpha-methyl ester + S-adenosyl-L-homocysteine</text>
        <dbReference type="Rhea" id="RHEA:12705"/>
        <dbReference type="Rhea" id="RHEA-COMP:12143"/>
        <dbReference type="Rhea" id="RHEA-COMP:12144"/>
        <dbReference type="ChEBI" id="CHEBI:57856"/>
        <dbReference type="ChEBI" id="CHEBI:59789"/>
        <dbReference type="ChEBI" id="CHEBI:90596"/>
        <dbReference type="ChEBI" id="CHEBI:90598"/>
        <dbReference type="EC" id="2.1.1.77"/>
    </reaction>
</comment>
<dbReference type="PROSITE" id="PS01279">
    <property type="entry name" value="PCMT"/>
    <property type="match status" value="1"/>
</dbReference>
<dbReference type="EMBL" id="QQOH01000002">
    <property type="protein sequence ID" value="RDE22343.1"/>
    <property type="molecule type" value="Genomic_DNA"/>
</dbReference>
<dbReference type="Pfam" id="PF01135">
    <property type="entry name" value="PCMT"/>
    <property type="match status" value="1"/>
</dbReference>
<evidence type="ECO:0000313" key="9">
    <source>
        <dbReference type="Proteomes" id="UP000253769"/>
    </source>
</evidence>
<keyword evidence="9" id="KW-1185">Reference proteome</keyword>
<gene>
    <name evidence="7" type="primary">pcm</name>
    <name evidence="8" type="ORF">DV711_06955</name>
</gene>
<dbReference type="PANTHER" id="PTHR11579:SF0">
    <property type="entry name" value="PROTEIN-L-ISOASPARTATE(D-ASPARTATE) O-METHYLTRANSFERASE"/>
    <property type="match status" value="1"/>
</dbReference>
<protein>
    <recommendedName>
        <fullName evidence="7">Protein-L-isoaspartate O-methyltransferase</fullName>
        <ecNumber evidence="7">2.1.1.77</ecNumber>
    </recommendedName>
    <alternativeName>
        <fullName evidence="7">L-isoaspartyl protein carboxyl methyltransferase</fullName>
    </alternativeName>
    <alternativeName>
        <fullName evidence="7">Protein L-isoaspartyl methyltransferase</fullName>
    </alternativeName>
    <alternativeName>
        <fullName evidence="7">Protein-beta-aspartate methyltransferase</fullName>
        <shortName evidence="7">PIMT</shortName>
    </alternativeName>
</protein>
<accession>A0A369WMA1</accession>
<dbReference type="GO" id="GO:0030091">
    <property type="term" value="P:protein repair"/>
    <property type="evidence" value="ECO:0007669"/>
    <property type="project" value="UniProtKB-UniRule"/>
</dbReference>
<dbReference type="SUPFAM" id="SSF53335">
    <property type="entry name" value="S-adenosyl-L-methionine-dependent methyltransferases"/>
    <property type="match status" value="1"/>
</dbReference>
<feature type="active site" evidence="7">
    <location>
        <position position="70"/>
    </location>
</feature>
<evidence type="ECO:0000256" key="3">
    <source>
        <dbReference type="ARBA" id="ARBA00022490"/>
    </source>
</evidence>
<evidence type="ECO:0000256" key="6">
    <source>
        <dbReference type="ARBA" id="ARBA00022691"/>
    </source>
</evidence>
<dbReference type="GO" id="GO:0005737">
    <property type="term" value="C:cytoplasm"/>
    <property type="evidence" value="ECO:0007669"/>
    <property type="project" value="UniProtKB-SubCell"/>
</dbReference>
<evidence type="ECO:0000256" key="7">
    <source>
        <dbReference type="HAMAP-Rule" id="MF_00090"/>
    </source>
</evidence>
<evidence type="ECO:0000313" key="8">
    <source>
        <dbReference type="EMBL" id="RDE22343.1"/>
    </source>
</evidence>
<sequence length="221" mass="24659">MNKIDLQGIGMTSRRTRERLIGRLIEQGIDDPRVLEVMQELPRHLFIDEALAHRAYEDTALPIGYNQTISQPYIVAKMTETLLNGGTPERVLEIGTGSGYQTAVLACLVGRVFSVERIQPLQEKARQRLRQLGLRNVQFQHADGGFGWPEKGPFDAITCAAAPEQIPPELFEQLAIGGRMIIPVGGRVQELRLVVRTDEQSFDQQVLEGVKFVPMLSGSVR</sequence>
<evidence type="ECO:0000256" key="4">
    <source>
        <dbReference type="ARBA" id="ARBA00022603"/>
    </source>
</evidence>
<keyword evidence="4 7" id="KW-0489">Methyltransferase</keyword>
<dbReference type="InterPro" id="IPR029063">
    <property type="entry name" value="SAM-dependent_MTases_sf"/>
</dbReference>
<organism evidence="8 9">
    <name type="scientific">Motiliproteus coralliicola</name>
    <dbReference type="NCBI Taxonomy" id="2283196"/>
    <lineage>
        <taxon>Bacteria</taxon>
        <taxon>Pseudomonadati</taxon>
        <taxon>Pseudomonadota</taxon>
        <taxon>Gammaproteobacteria</taxon>
        <taxon>Oceanospirillales</taxon>
        <taxon>Oceanospirillaceae</taxon>
        <taxon>Motiliproteus</taxon>
    </lineage>
</organism>
<keyword evidence="5 7" id="KW-0808">Transferase</keyword>
<dbReference type="OrthoDB" id="9810066at2"/>
<dbReference type="NCBIfam" id="NF001453">
    <property type="entry name" value="PRK00312.1"/>
    <property type="match status" value="1"/>
</dbReference>
<dbReference type="Gene3D" id="3.40.50.150">
    <property type="entry name" value="Vaccinia Virus protein VP39"/>
    <property type="match status" value="1"/>
</dbReference>
<comment type="caution">
    <text evidence="8">The sequence shown here is derived from an EMBL/GenBank/DDBJ whole genome shotgun (WGS) entry which is preliminary data.</text>
</comment>
<dbReference type="GO" id="GO:0004719">
    <property type="term" value="F:protein-L-isoaspartate (D-aspartate) O-methyltransferase activity"/>
    <property type="evidence" value="ECO:0007669"/>
    <property type="project" value="UniProtKB-UniRule"/>
</dbReference>